<name>A0A1I8HYT9_9PLAT</name>
<feature type="compositionally biased region" description="Polar residues" evidence="1">
    <location>
        <begin position="383"/>
        <end position="399"/>
    </location>
</feature>
<dbReference type="WBParaSite" id="maker-uti_cns_0008820-snap-gene-0.3-mRNA-1">
    <property type="protein sequence ID" value="maker-uti_cns_0008820-snap-gene-0.3-mRNA-1"/>
    <property type="gene ID" value="maker-uti_cns_0008820-snap-gene-0.3"/>
</dbReference>
<keyword evidence="2" id="KW-1185">Reference proteome</keyword>
<feature type="region of interest" description="Disordered" evidence="1">
    <location>
        <begin position="383"/>
        <end position="418"/>
    </location>
</feature>
<feature type="region of interest" description="Disordered" evidence="1">
    <location>
        <begin position="603"/>
        <end position="634"/>
    </location>
</feature>
<proteinExistence type="predicted"/>
<evidence type="ECO:0000313" key="2">
    <source>
        <dbReference type="Proteomes" id="UP000095280"/>
    </source>
</evidence>
<organism evidence="2 3">
    <name type="scientific">Macrostomum lignano</name>
    <dbReference type="NCBI Taxonomy" id="282301"/>
    <lineage>
        <taxon>Eukaryota</taxon>
        <taxon>Metazoa</taxon>
        <taxon>Spiralia</taxon>
        <taxon>Lophotrochozoa</taxon>
        <taxon>Platyhelminthes</taxon>
        <taxon>Rhabditophora</taxon>
        <taxon>Macrostomorpha</taxon>
        <taxon>Macrostomida</taxon>
        <taxon>Macrostomidae</taxon>
        <taxon>Macrostomum</taxon>
    </lineage>
</organism>
<accession>A0A1I8HYT9</accession>
<protein>
    <submittedName>
        <fullName evidence="3">Calponin-homology (CH) domain-containing protein</fullName>
    </submittedName>
</protein>
<feature type="region of interest" description="Disordered" evidence="1">
    <location>
        <begin position="302"/>
        <end position="322"/>
    </location>
</feature>
<feature type="compositionally biased region" description="Polar residues" evidence="1">
    <location>
        <begin position="608"/>
        <end position="621"/>
    </location>
</feature>
<dbReference type="Proteomes" id="UP000095280">
    <property type="component" value="Unplaced"/>
</dbReference>
<sequence>MRSGGAWTPPFLAFSTASVDGASSDITKDGVTGVHEVTDYRQETKKWLSDGFRNKKWLSDGFRNKKWLSDGFRNKKWLSDGFRNKKWLSDGFKNKKWLSDGFRNKKWLSDGFRNKKWLSDGFRNKKWLSDGFKNKKWLSDGFRNKKWLSDGFRKTKWHSDGFRNKKNKKWLSDGFRNKKWLSDGFRNKKWLSDGFRNKKWLSDGFRNKKWLSDGFRNKKWLSDGFRNKKWLFRNKKWLSDGFRNKKWLSDGFRNKKWLSDGFRNKKWLSDGFRNKKWLSDGFRNKKWLSDGFRNKKWLSDGLTRSGSPTASGTRSGSHGFQESDSAYLDSKTYSPNLDLAAAAMNGSTAGDTIAMTWPVDSLWLSMCLDTYLPQCVSRQARQSQFSLPSEQTARASTPRPSAMRVTRRNSKPPTAPPEAAAAAVEEASMKSVTDVAAAETSKLSSSRASWSTEMLTLSLNIGHQLLGQLQGRQAQQRSHTMARGLANRRQIVAALQRQHDPPTSQAAQQRVANCCVEASGDQDQVGIERLSNWQHNVVESGQVLGVPDSALLVAWLEFKEFSGDLRCDISGINMSPVEPCIRRHFQYGLKAVRQFSKVSLKLSDGSPRASSRGQASPNSVLTVMATPSLREERQ</sequence>
<reference evidence="3" key="1">
    <citation type="submission" date="2016-11" db="UniProtKB">
        <authorList>
            <consortium name="WormBaseParasite"/>
        </authorList>
    </citation>
    <scope>IDENTIFICATION</scope>
</reference>
<evidence type="ECO:0000313" key="3">
    <source>
        <dbReference type="WBParaSite" id="maker-uti_cns_0008820-snap-gene-0.3-mRNA-1"/>
    </source>
</evidence>
<evidence type="ECO:0000256" key="1">
    <source>
        <dbReference type="SAM" id="MobiDB-lite"/>
    </source>
</evidence>